<dbReference type="EMBL" id="CP136958">
    <property type="protein sequence ID" value="WOT01608.1"/>
    <property type="molecule type" value="Genomic_DNA"/>
</dbReference>
<evidence type="ECO:0000256" key="2">
    <source>
        <dbReference type="SAM" id="Phobius"/>
    </source>
</evidence>
<evidence type="ECO:0000256" key="1">
    <source>
        <dbReference type="SAM" id="MobiDB-lite"/>
    </source>
</evidence>
<evidence type="ECO:0000313" key="5">
    <source>
        <dbReference type="Proteomes" id="UP000234560"/>
    </source>
</evidence>
<organism evidence="4 5">
    <name type="scientific">Corynebacterium pyruviciproducens</name>
    <dbReference type="NCBI Taxonomy" id="598660"/>
    <lineage>
        <taxon>Bacteria</taxon>
        <taxon>Bacillati</taxon>
        <taxon>Actinomycetota</taxon>
        <taxon>Actinomycetes</taxon>
        <taxon>Mycobacteriales</taxon>
        <taxon>Corynebacteriaceae</taxon>
        <taxon>Corynebacterium</taxon>
    </lineage>
</organism>
<dbReference type="Proteomes" id="UP000234560">
    <property type="component" value="Chromosome"/>
</dbReference>
<gene>
    <name evidence="4" type="ORF">CYJ47_10080</name>
</gene>
<keyword evidence="2" id="KW-0472">Membrane</keyword>
<evidence type="ECO:0000256" key="3">
    <source>
        <dbReference type="SAM" id="SignalP"/>
    </source>
</evidence>
<keyword evidence="2" id="KW-1133">Transmembrane helix</keyword>
<proteinExistence type="predicted"/>
<reference evidence="4" key="2">
    <citation type="submission" date="2023-10" db="EMBL/GenBank/DDBJ databases">
        <authorList>
            <person name="Choi B."/>
        </authorList>
    </citation>
    <scope>NUCLEOTIDE SEQUENCE</scope>
    <source>
        <strain evidence="4">UMB0763</strain>
    </source>
</reference>
<feature type="chain" id="PRO_5041900208" evidence="3">
    <location>
        <begin position="29"/>
        <end position="228"/>
    </location>
</feature>
<feature type="transmembrane region" description="Helical" evidence="2">
    <location>
        <begin position="200"/>
        <end position="223"/>
    </location>
</feature>
<dbReference type="AlphaFoldDB" id="A0AAF1BRB6"/>
<dbReference type="KEGG" id="cpyr:CYJ47_10080"/>
<feature type="region of interest" description="Disordered" evidence="1">
    <location>
        <begin position="135"/>
        <end position="189"/>
    </location>
</feature>
<reference evidence="4" key="1">
    <citation type="submission" date="2017-12" db="EMBL/GenBank/DDBJ databases">
        <authorList>
            <person name="Thomas-White K."/>
            <person name="Wolfe A.J."/>
        </authorList>
    </citation>
    <scope>NUCLEOTIDE SEQUENCE</scope>
    <source>
        <strain evidence="4">UMB0763</strain>
    </source>
</reference>
<feature type="compositionally biased region" description="Polar residues" evidence="1">
    <location>
        <begin position="174"/>
        <end position="189"/>
    </location>
</feature>
<protein>
    <submittedName>
        <fullName evidence="4">Uncharacterized protein</fullName>
    </submittedName>
</protein>
<name>A0AAF1BRB6_9CORY</name>
<sequence>MSRTTSRAIALVALTATTFGFVTPVANAAPVKVQGDTCTFTLSKLEKAYFNENGSTPPLTMDARDALNLAASYENGANLDKAGLENLKLQYDQGGYLGKDKNQEEARKQYNEDVRQVKFGLAVKESMATAMTFCTNPLGPNSKEEFSPTKVYTYNDPNLDKDPDPSLLRPATPPDTNKNQTNQTGQSALSTADGQLNETGIGVVVGGVLALLLALGGAAFAMMQGMLG</sequence>
<feature type="signal peptide" evidence="3">
    <location>
        <begin position="1"/>
        <end position="28"/>
    </location>
</feature>
<dbReference type="RefSeq" id="WP_101677741.1">
    <property type="nucleotide sequence ID" value="NZ_CP136958.1"/>
</dbReference>
<keyword evidence="3" id="KW-0732">Signal</keyword>
<accession>A0AAF1BRB6</accession>
<keyword evidence="2" id="KW-0812">Transmembrane</keyword>
<evidence type="ECO:0000313" key="4">
    <source>
        <dbReference type="EMBL" id="WOT01608.1"/>
    </source>
</evidence>